<dbReference type="AlphaFoldDB" id="A0A7J8KAU8"/>
<dbReference type="EMBL" id="JACASE010000001">
    <property type="protein sequence ID" value="KAF6505958.1"/>
    <property type="molecule type" value="Genomic_DNA"/>
</dbReference>
<name>A0A7J8KAU8_ROUAE</name>
<accession>A0A7J8KAU8</accession>
<evidence type="ECO:0000313" key="1">
    <source>
        <dbReference type="EMBL" id="KAF6505958.1"/>
    </source>
</evidence>
<reference evidence="1 2" key="1">
    <citation type="journal article" date="2020" name="Nature">
        <title>Six reference-quality genomes reveal evolution of bat adaptations.</title>
        <authorList>
            <person name="Jebb D."/>
            <person name="Huang Z."/>
            <person name="Pippel M."/>
            <person name="Hughes G.M."/>
            <person name="Lavrichenko K."/>
            <person name="Devanna P."/>
            <person name="Winkler S."/>
            <person name="Jermiin L.S."/>
            <person name="Skirmuntt E.C."/>
            <person name="Katzourakis A."/>
            <person name="Burkitt-Gray L."/>
            <person name="Ray D.A."/>
            <person name="Sullivan K.A.M."/>
            <person name="Roscito J.G."/>
            <person name="Kirilenko B.M."/>
            <person name="Davalos L.M."/>
            <person name="Corthals A.P."/>
            <person name="Power M.L."/>
            <person name="Jones G."/>
            <person name="Ransome R.D."/>
            <person name="Dechmann D.K.N."/>
            <person name="Locatelli A.G."/>
            <person name="Puechmaille S.J."/>
            <person name="Fedrigo O."/>
            <person name="Jarvis E.D."/>
            <person name="Hiller M."/>
            <person name="Vernes S.C."/>
            <person name="Myers E.W."/>
            <person name="Teeling E.C."/>
        </authorList>
    </citation>
    <scope>NUCLEOTIDE SEQUENCE [LARGE SCALE GENOMIC DNA]</scope>
    <source>
        <strain evidence="1">MRouAeg1</strain>
        <tissue evidence="1">Muscle</tissue>
    </source>
</reference>
<keyword evidence="2" id="KW-1185">Reference proteome</keyword>
<proteinExistence type="predicted"/>
<gene>
    <name evidence="1" type="ORF">HJG63_007834</name>
</gene>
<protein>
    <submittedName>
        <fullName evidence="1">Uncharacterized protein</fullName>
    </submittedName>
</protein>
<dbReference type="Proteomes" id="UP000593571">
    <property type="component" value="Unassembled WGS sequence"/>
</dbReference>
<sequence>MSMMTPEVMVLPPPLPELPTHISNYLVFPLGYLKGFSILSITRAKPNITVPPAAFPVTGRGALFFQLLRRESFLLLLFLMPSSPSATPAGCPSIDPVADLFHCQHPDPSHDSAALSVSILTPIVHSSLRPLKSVSCQRPLLKTLQGLLFH</sequence>
<comment type="caution">
    <text evidence="1">The sequence shown here is derived from an EMBL/GenBank/DDBJ whole genome shotgun (WGS) entry which is preliminary data.</text>
</comment>
<evidence type="ECO:0000313" key="2">
    <source>
        <dbReference type="Proteomes" id="UP000593571"/>
    </source>
</evidence>
<organism evidence="1 2">
    <name type="scientific">Rousettus aegyptiacus</name>
    <name type="common">Egyptian fruit bat</name>
    <name type="synonym">Pteropus aegyptiacus</name>
    <dbReference type="NCBI Taxonomy" id="9407"/>
    <lineage>
        <taxon>Eukaryota</taxon>
        <taxon>Metazoa</taxon>
        <taxon>Chordata</taxon>
        <taxon>Craniata</taxon>
        <taxon>Vertebrata</taxon>
        <taxon>Euteleostomi</taxon>
        <taxon>Mammalia</taxon>
        <taxon>Eutheria</taxon>
        <taxon>Laurasiatheria</taxon>
        <taxon>Chiroptera</taxon>
        <taxon>Yinpterochiroptera</taxon>
        <taxon>Pteropodoidea</taxon>
        <taxon>Pteropodidae</taxon>
        <taxon>Rousettinae</taxon>
        <taxon>Rousettus</taxon>
    </lineage>
</organism>